<feature type="region of interest" description="Disordered" evidence="1">
    <location>
        <begin position="1"/>
        <end position="34"/>
    </location>
</feature>
<protein>
    <submittedName>
        <fullName evidence="3">Pyridoxamine 5'-phosphate oxidase family protein</fullName>
    </submittedName>
</protein>
<dbReference type="SUPFAM" id="SSF50475">
    <property type="entry name" value="FMN-binding split barrel"/>
    <property type="match status" value="1"/>
</dbReference>
<evidence type="ECO:0000313" key="4">
    <source>
        <dbReference type="Proteomes" id="UP001301731"/>
    </source>
</evidence>
<dbReference type="PANTHER" id="PTHR42815:SF2">
    <property type="entry name" value="FAD-BINDING, PUTATIVE (AFU_ORTHOLOGUE AFUA_6G07600)-RELATED"/>
    <property type="match status" value="1"/>
</dbReference>
<evidence type="ECO:0000259" key="2">
    <source>
        <dbReference type="Pfam" id="PF01243"/>
    </source>
</evidence>
<dbReference type="InterPro" id="IPR012349">
    <property type="entry name" value="Split_barrel_FMN-bd"/>
</dbReference>
<dbReference type="PANTHER" id="PTHR42815">
    <property type="entry name" value="FAD-BINDING, PUTATIVE (AFU_ORTHOLOGUE AFUA_6G07600)-RELATED"/>
    <property type="match status" value="1"/>
</dbReference>
<accession>A0ABZ0LM51</accession>
<keyword evidence="4" id="KW-1185">Reference proteome</keyword>
<organism evidence="3 4">
    <name type="scientific">Streptomyces solicathayae</name>
    <dbReference type="NCBI Taxonomy" id="3081768"/>
    <lineage>
        <taxon>Bacteria</taxon>
        <taxon>Bacillati</taxon>
        <taxon>Actinomycetota</taxon>
        <taxon>Actinomycetes</taxon>
        <taxon>Kitasatosporales</taxon>
        <taxon>Streptomycetaceae</taxon>
        <taxon>Streptomyces</taxon>
    </lineage>
</organism>
<dbReference type="InterPro" id="IPR011576">
    <property type="entry name" value="Pyridox_Oxase_N"/>
</dbReference>
<dbReference type="Proteomes" id="UP001301731">
    <property type="component" value="Chromosome"/>
</dbReference>
<evidence type="ECO:0000256" key="1">
    <source>
        <dbReference type="SAM" id="MobiDB-lite"/>
    </source>
</evidence>
<feature type="domain" description="Pyridoxamine 5'-phosphate oxidase N-terminal" evidence="2">
    <location>
        <begin position="52"/>
        <end position="174"/>
    </location>
</feature>
<dbReference type="EMBL" id="CP137573">
    <property type="protein sequence ID" value="WOX20575.1"/>
    <property type="molecule type" value="Genomic_DNA"/>
</dbReference>
<dbReference type="Pfam" id="PF01243">
    <property type="entry name" value="PNPOx_N"/>
    <property type="match status" value="1"/>
</dbReference>
<dbReference type="RefSeq" id="WP_318101234.1">
    <property type="nucleotide sequence ID" value="NZ_CP137573.1"/>
</dbReference>
<reference evidence="3 4" key="1">
    <citation type="submission" date="2023-10" db="EMBL/GenBank/DDBJ databases">
        <title>The genome sequence of Streptomyces sp. HUAS YS2.</title>
        <authorList>
            <person name="Mo P."/>
        </authorList>
    </citation>
    <scope>NUCLEOTIDE SEQUENCE [LARGE SCALE GENOMIC DNA]</scope>
    <source>
        <strain evidence="3 4">HUAS YS2</strain>
    </source>
</reference>
<sequence length="264" mass="29399">MDAPTTRSSGPAPLRTRRPGSDGEHRRQLRTGTAERADKFYAEQVLDRLNGRMREFVARQEMFFLATADRHGECDNTFRAGPPGFLLVLDDATLAYPEYRGNGVQASLGNIEENPHVGIIMVDFLRDRIGLHVNGAARVVADAEMRREHPGLPVDPVPGRRAEAWVVVAVEEAYVHCAKHIPHFQKVPLNGAGRSWGTDDFKRKGGDFFGAAAEARDRGPFLPLPRTEHEGTEDRTQELPLPNIPAARVGSRARLMARLLRRRS</sequence>
<evidence type="ECO:0000313" key="3">
    <source>
        <dbReference type="EMBL" id="WOX20575.1"/>
    </source>
</evidence>
<proteinExistence type="predicted"/>
<dbReference type="Gene3D" id="2.30.110.10">
    <property type="entry name" value="Electron Transport, Fmn-binding Protein, Chain A"/>
    <property type="match status" value="1"/>
</dbReference>
<name>A0ABZ0LM51_9ACTN</name>
<gene>
    <name evidence="3" type="ORF">R2D22_03875</name>
</gene>